<dbReference type="AlphaFoldDB" id="A0A6N8HY30"/>
<dbReference type="Proteomes" id="UP000515909">
    <property type="component" value="Chromosome"/>
</dbReference>
<dbReference type="OrthoDB" id="1707003at2"/>
<reference evidence="1 3" key="1">
    <citation type="submission" date="2019-09" db="EMBL/GenBank/DDBJ databases">
        <title>Genome sequence of Clostridium sp. EA1.</title>
        <authorList>
            <person name="Poehlein A."/>
            <person name="Bengelsdorf F.R."/>
            <person name="Daniel R."/>
        </authorList>
    </citation>
    <scope>NUCLEOTIDE SEQUENCE [LARGE SCALE GENOMIC DNA]</scope>
    <source>
        <strain evidence="1 3">EA1</strain>
    </source>
</reference>
<evidence type="ECO:0008006" key="5">
    <source>
        <dbReference type="Google" id="ProtNLM"/>
    </source>
</evidence>
<dbReference type="RefSeq" id="WP_066645298.1">
    <property type="nucleotide sequence ID" value="NZ_CP060286.1"/>
</dbReference>
<name>A0A6N8HY30_9FIRM</name>
<evidence type="ECO:0000313" key="1">
    <source>
        <dbReference type="EMBL" id="MVB10377.1"/>
    </source>
</evidence>
<dbReference type="EMBL" id="CP060286">
    <property type="protein sequence ID" value="QNK40401.1"/>
    <property type="molecule type" value="Genomic_DNA"/>
</dbReference>
<proteinExistence type="predicted"/>
<dbReference type="KEGG" id="cfem:HCR03_17345"/>
<accession>A0A7G8T9W0</accession>
<organism evidence="1 3">
    <name type="scientific">Caproicibacter fermentans</name>
    <dbReference type="NCBI Taxonomy" id="2576756"/>
    <lineage>
        <taxon>Bacteria</taxon>
        <taxon>Bacillati</taxon>
        <taxon>Bacillota</taxon>
        <taxon>Clostridia</taxon>
        <taxon>Eubacteriales</taxon>
        <taxon>Acutalibacteraceae</taxon>
        <taxon>Caproicibacter</taxon>
    </lineage>
</organism>
<protein>
    <recommendedName>
        <fullName evidence="5">UspA domain-containing protein</fullName>
    </recommendedName>
</protein>
<dbReference type="Proteomes" id="UP000469440">
    <property type="component" value="Unassembled WGS sequence"/>
</dbReference>
<accession>A0A6N8HY30</accession>
<evidence type="ECO:0000313" key="3">
    <source>
        <dbReference type="Proteomes" id="UP000469440"/>
    </source>
</evidence>
<evidence type="ECO:0000313" key="2">
    <source>
        <dbReference type="EMBL" id="QNK40401.1"/>
    </source>
</evidence>
<sequence length="147" mass="16132">MKKGKATVLVCVTGQRDCDRLIRAGKKISDSRFIPLQVLCVQPTSSGFDADCEELEYLRQTAKNADAEMSVYFHDDAPLMAVGYAKSVHATHIVTGMAEAPVNGFVEIIHKLLPKIPISMVAKDGTVYNICPVAKNDRKAKKLILQN</sequence>
<keyword evidence="3" id="KW-1185">Reference proteome</keyword>
<reference evidence="2 4" key="2">
    <citation type="submission" date="2020-08" db="EMBL/GenBank/DDBJ databases">
        <title>The isolate Caproiciproducens sp. 7D4C2 produces n-caproate at mildly acidic conditions from hexoses: genome and rBOX comparison with related strains and chain-elongating bacteria.</title>
        <authorList>
            <person name="Esquivel-Elizondo S."/>
            <person name="Bagci C."/>
            <person name="Temovska M."/>
            <person name="Jeon B.S."/>
            <person name="Bessarab I."/>
            <person name="Williams R.B.H."/>
            <person name="Huson D.H."/>
            <person name="Angenent L.T."/>
        </authorList>
    </citation>
    <scope>NUCLEOTIDE SEQUENCE [LARGE SCALE GENOMIC DNA]</scope>
    <source>
        <strain evidence="2 4">7D4C2</strain>
    </source>
</reference>
<gene>
    <name evidence="1" type="ORF">CAFE_10650</name>
    <name evidence="2" type="ORF">HCR03_17345</name>
</gene>
<evidence type="ECO:0000313" key="4">
    <source>
        <dbReference type="Proteomes" id="UP000515909"/>
    </source>
</evidence>
<dbReference type="EMBL" id="VWXL01000027">
    <property type="protein sequence ID" value="MVB10377.1"/>
    <property type="molecule type" value="Genomic_DNA"/>
</dbReference>